<sequence length="59" mass="6721">MLIGFILGFATERFASVANPWRLVWLISVAELPVDPLRLRPVEFCNAAKFWRPVGKPHS</sequence>
<organism evidence="1 2">
    <name type="scientific">Zootermopsis nevadensis</name>
    <name type="common">Dampwood termite</name>
    <dbReference type="NCBI Taxonomy" id="136037"/>
    <lineage>
        <taxon>Eukaryota</taxon>
        <taxon>Metazoa</taxon>
        <taxon>Ecdysozoa</taxon>
        <taxon>Arthropoda</taxon>
        <taxon>Hexapoda</taxon>
        <taxon>Insecta</taxon>
        <taxon>Pterygota</taxon>
        <taxon>Neoptera</taxon>
        <taxon>Polyneoptera</taxon>
        <taxon>Dictyoptera</taxon>
        <taxon>Blattodea</taxon>
        <taxon>Blattoidea</taxon>
        <taxon>Termitoidae</taxon>
        <taxon>Termopsidae</taxon>
        <taxon>Zootermopsis</taxon>
    </lineage>
</organism>
<proteinExistence type="predicted"/>
<evidence type="ECO:0000313" key="1">
    <source>
        <dbReference type="EMBL" id="KDR17426.1"/>
    </source>
</evidence>
<protein>
    <submittedName>
        <fullName evidence="1">Uncharacterized protein</fullName>
    </submittedName>
</protein>
<dbReference type="InParanoid" id="A0A067RC64"/>
<dbReference type="EMBL" id="KK852736">
    <property type="protein sequence ID" value="KDR17426.1"/>
    <property type="molecule type" value="Genomic_DNA"/>
</dbReference>
<accession>A0A067RC64</accession>
<dbReference type="AlphaFoldDB" id="A0A067RC64"/>
<dbReference type="Proteomes" id="UP000027135">
    <property type="component" value="Unassembled WGS sequence"/>
</dbReference>
<reference evidence="1 2" key="1">
    <citation type="journal article" date="2014" name="Nat. Commun.">
        <title>Molecular traces of alternative social organization in a termite genome.</title>
        <authorList>
            <person name="Terrapon N."/>
            <person name="Li C."/>
            <person name="Robertson H.M."/>
            <person name="Ji L."/>
            <person name="Meng X."/>
            <person name="Booth W."/>
            <person name="Chen Z."/>
            <person name="Childers C.P."/>
            <person name="Glastad K.M."/>
            <person name="Gokhale K."/>
            <person name="Gowin J."/>
            <person name="Gronenberg W."/>
            <person name="Hermansen R.A."/>
            <person name="Hu H."/>
            <person name="Hunt B.G."/>
            <person name="Huylmans A.K."/>
            <person name="Khalil S.M."/>
            <person name="Mitchell R.D."/>
            <person name="Munoz-Torres M.C."/>
            <person name="Mustard J.A."/>
            <person name="Pan H."/>
            <person name="Reese J.T."/>
            <person name="Scharf M.E."/>
            <person name="Sun F."/>
            <person name="Vogel H."/>
            <person name="Xiao J."/>
            <person name="Yang W."/>
            <person name="Yang Z."/>
            <person name="Yang Z."/>
            <person name="Zhou J."/>
            <person name="Zhu J."/>
            <person name="Brent C.S."/>
            <person name="Elsik C.G."/>
            <person name="Goodisman M.A."/>
            <person name="Liberles D.A."/>
            <person name="Roe R.M."/>
            <person name="Vargo E.L."/>
            <person name="Vilcinskas A."/>
            <person name="Wang J."/>
            <person name="Bornberg-Bauer E."/>
            <person name="Korb J."/>
            <person name="Zhang G."/>
            <person name="Liebig J."/>
        </authorList>
    </citation>
    <scope>NUCLEOTIDE SEQUENCE [LARGE SCALE GENOMIC DNA]</scope>
    <source>
        <tissue evidence="1">Whole organism</tissue>
    </source>
</reference>
<gene>
    <name evidence="1" type="ORF">L798_08326</name>
</gene>
<name>A0A067RC64_ZOONE</name>
<evidence type="ECO:0000313" key="2">
    <source>
        <dbReference type="Proteomes" id="UP000027135"/>
    </source>
</evidence>
<keyword evidence="2" id="KW-1185">Reference proteome</keyword>